<dbReference type="eggNOG" id="COG1239">
    <property type="taxonomic scope" value="Bacteria"/>
</dbReference>
<dbReference type="STRING" id="391587.KAOT1_18542"/>
<protein>
    <submittedName>
        <fullName evidence="1">Uncharacterized protein</fullName>
    </submittedName>
</protein>
<dbReference type="AlphaFoldDB" id="A9DNH0"/>
<organism evidence="1 2">
    <name type="scientific">Kordia algicida OT-1</name>
    <dbReference type="NCBI Taxonomy" id="391587"/>
    <lineage>
        <taxon>Bacteria</taxon>
        <taxon>Pseudomonadati</taxon>
        <taxon>Bacteroidota</taxon>
        <taxon>Flavobacteriia</taxon>
        <taxon>Flavobacteriales</taxon>
        <taxon>Flavobacteriaceae</taxon>
        <taxon>Kordia</taxon>
    </lineage>
</organism>
<proteinExistence type="predicted"/>
<evidence type="ECO:0000313" key="1">
    <source>
        <dbReference type="EMBL" id="EDP97189.1"/>
    </source>
</evidence>
<sequence>MTQENYIVDAQLPLELDFKSLKAEGFAYIQQHSSTEWTNLNPSDPGVTIFEQLCYAFTELGYCGNFSMKDILTQKNGKLTVENQFFLPQNILTTSPITLEDYIKYIIDRVESVKNVVITPVSTIFPCANGIYKVYLTLHPSDDETTEDAAKTETFSQLNTCRNVGDLFLMPEILSPKKYTINGNIQLKSGYDLHSILPEMIQTIANYIFPDVVQTGYDKLKLEGKKTNEIFNGATLKNGWIPSESMQPKKDSIHAFEITQLILEIEGVQSIAGISFKYNDKEATNTAICLPSEILTFDFSSSFLTNKKPASFSVNMQGKQLNTSINASLIDELANMQQTNVQVNEVAAVQMAPVLPEGKYRDITSYYSIQNTFPEIYAVGLNATNSNTPDYQVAQSRQLKGYLSLFDQMLSNQFAQLANLDKLFSFKNAAIGNPADFEHYNNIKTAAEKANPAYPAPFEVFSPTYFYQSLYKSVPNIEPLLRNNDIFDFGPVSESDDSLKHKSWLAYQDDPYNSYMYGLLTFSEDDTVNLQRRNDLLDHLLARHGESPLVIDSICYGTAYSGDILKDRVIIKSVYLQNLALLSYNNTKAYNYISAQKLQPEVLTLTVELIDELTQNNTLNVPEKNAKNLSKDAYKEALELYKAKKELQNILRHSYETNGIFDTNRFDASQKITTQDCNNYSTFELEISMLLTLEPFYINFIQEASSSEALTTEKLLKIYVAFWLITQRKGTISIETNLLANSASFTIYMAKKVNDTFVYYSYKTSLNYTDSVVLADAFCTMPACIAAIILSDETAWTEVLEPSTEVTNYAVSIGETSYKWNMIASWNDTTKTSINNPVFSDTLLTFFPDFIPEVNTDEWQNRLSFYKESKLPLHIAQHTQYLSAENFAKLIPLYISWYNAHIYATPKMFETAEDAAAKQEQQIITNSGNLLAYLKTIYTKTDA</sequence>
<comment type="caution">
    <text evidence="1">The sequence shown here is derived from an EMBL/GenBank/DDBJ whole genome shotgun (WGS) entry which is preliminary data.</text>
</comment>
<accession>A9DNH0</accession>
<dbReference type="EMBL" id="ABIB01000002">
    <property type="protein sequence ID" value="EDP97189.1"/>
    <property type="molecule type" value="Genomic_DNA"/>
</dbReference>
<dbReference type="OrthoDB" id="8263000at2"/>
<dbReference type="HOGENOM" id="CLU_311422_0_0_10"/>
<gene>
    <name evidence="1" type="ORF">KAOT1_18542</name>
</gene>
<keyword evidence="2" id="KW-1185">Reference proteome</keyword>
<dbReference type="RefSeq" id="WP_007096240.1">
    <property type="nucleotide sequence ID" value="NZ_CP142125.1"/>
</dbReference>
<dbReference type="Proteomes" id="UP000002945">
    <property type="component" value="Unassembled WGS sequence"/>
</dbReference>
<name>A9DNH0_9FLAO</name>
<reference evidence="1 2" key="1">
    <citation type="journal article" date="2011" name="J. Bacteriol.">
        <title>Genome sequence of the algicidal bacterium Kordia algicida OT-1.</title>
        <authorList>
            <person name="Lee H.S."/>
            <person name="Kang S.G."/>
            <person name="Kwon K.K."/>
            <person name="Lee J.H."/>
            <person name="Kim S.J."/>
        </authorList>
    </citation>
    <scope>NUCLEOTIDE SEQUENCE [LARGE SCALE GENOMIC DNA]</scope>
    <source>
        <strain evidence="1 2">OT-1</strain>
    </source>
</reference>
<evidence type="ECO:0000313" key="2">
    <source>
        <dbReference type="Proteomes" id="UP000002945"/>
    </source>
</evidence>